<feature type="region of interest" description="Disordered" evidence="1">
    <location>
        <begin position="1"/>
        <end position="46"/>
    </location>
</feature>
<name>A0A9P8V446_9PEZI</name>
<dbReference type="EMBL" id="JAGSXJ010000031">
    <property type="protein sequence ID" value="KAH6669679.1"/>
    <property type="molecule type" value="Genomic_DNA"/>
</dbReference>
<dbReference type="InterPro" id="IPR036869">
    <property type="entry name" value="J_dom_sf"/>
</dbReference>
<feature type="domain" description="J" evidence="3">
    <location>
        <begin position="52"/>
        <end position="120"/>
    </location>
</feature>
<evidence type="ECO:0000259" key="3">
    <source>
        <dbReference type="PROSITE" id="PS50076"/>
    </source>
</evidence>
<gene>
    <name evidence="4" type="ORF">F5X68DRAFT_50608</name>
</gene>
<evidence type="ECO:0000313" key="4">
    <source>
        <dbReference type="EMBL" id="KAH6669679.1"/>
    </source>
</evidence>
<sequence length="256" mass="28680">MHFRSLMRPQLVPKDHRRRPRPNPSPRRSSFAARQHSPDSGPPPWPCSPCPSPYEILGAVRGAAYSKGGRFYQLVKLYHPDLAGDATVSRATRIERYRLVVGANELLSNPERRRLYEQHGLGWVFPGQVSATSAPRRRDGGFYQWSPPWEEAAAEAAPQTRIYASNAAVAMVLVALAFAGAIVQLERARRTQWAWRLSDTALQDAISRDLEGLAHQLEGKPRELRILEFLARREFGVLRDGGGGVLGDLEDNVCRH</sequence>
<protein>
    <submittedName>
        <fullName evidence="4">DnaJ domain-containing protein</fullName>
    </submittedName>
</protein>
<dbReference type="PROSITE" id="PS50076">
    <property type="entry name" value="DNAJ_2"/>
    <property type="match status" value="1"/>
</dbReference>
<dbReference type="AlphaFoldDB" id="A0A9P8V446"/>
<evidence type="ECO:0000313" key="5">
    <source>
        <dbReference type="Proteomes" id="UP000770015"/>
    </source>
</evidence>
<keyword evidence="2" id="KW-0472">Membrane</keyword>
<keyword evidence="2" id="KW-0812">Transmembrane</keyword>
<accession>A0A9P8V446</accession>
<proteinExistence type="predicted"/>
<dbReference type="InterPro" id="IPR018253">
    <property type="entry name" value="DnaJ_domain_CS"/>
</dbReference>
<dbReference type="Gene3D" id="1.10.287.110">
    <property type="entry name" value="DnaJ domain"/>
    <property type="match status" value="1"/>
</dbReference>
<dbReference type="InterPro" id="IPR001623">
    <property type="entry name" value="DnaJ_domain"/>
</dbReference>
<evidence type="ECO:0000256" key="2">
    <source>
        <dbReference type="SAM" id="Phobius"/>
    </source>
</evidence>
<comment type="caution">
    <text evidence="4">The sequence shown here is derived from an EMBL/GenBank/DDBJ whole genome shotgun (WGS) entry which is preliminary data.</text>
</comment>
<dbReference type="OrthoDB" id="445556at2759"/>
<organism evidence="4 5">
    <name type="scientific">Plectosphaerella plurivora</name>
    <dbReference type="NCBI Taxonomy" id="936078"/>
    <lineage>
        <taxon>Eukaryota</taxon>
        <taxon>Fungi</taxon>
        <taxon>Dikarya</taxon>
        <taxon>Ascomycota</taxon>
        <taxon>Pezizomycotina</taxon>
        <taxon>Sordariomycetes</taxon>
        <taxon>Hypocreomycetidae</taxon>
        <taxon>Glomerellales</taxon>
        <taxon>Plectosphaerellaceae</taxon>
        <taxon>Plectosphaerella</taxon>
    </lineage>
</organism>
<keyword evidence="2" id="KW-1133">Transmembrane helix</keyword>
<keyword evidence="5" id="KW-1185">Reference proteome</keyword>
<dbReference type="PROSITE" id="PS00636">
    <property type="entry name" value="DNAJ_1"/>
    <property type="match status" value="1"/>
</dbReference>
<evidence type="ECO:0000256" key="1">
    <source>
        <dbReference type="SAM" id="MobiDB-lite"/>
    </source>
</evidence>
<feature type="transmembrane region" description="Helical" evidence="2">
    <location>
        <begin position="162"/>
        <end position="183"/>
    </location>
</feature>
<dbReference type="SUPFAM" id="SSF46565">
    <property type="entry name" value="Chaperone J-domain"/>
    <property type="match status" value="1"/>
</dbReference>
<reference evidence="4" key="1">
    <citation type="journal article" date="2021" name="Nat. Commun.">
        <title>Genetic determinants of endophytism in the Arabidopsis root mycobiome.</title>
        <authorList>
            <person name="Mesny F."/>
            <person name="Miyauchi S."/>
            <person name="Thiergart T."/>
            <person name="Pickel B."/>
            <person name="Atanasova L."/>
            <person name="Karlsson M."/>
            <person name="Huettel B."/>
            <person name="Barry K.W."/>
            <person name="Haridas S."/>
            <person name="Chen C."/>
            <person name="Bauer D."/>
            <person name="Andreopoulos W."/>
            <person name="Pangilinan J."/>
            <person name="LaButti K."/>
            <person name="Riley R."/>
            <person name="Lipzen A."/>
            <person name="Clum A."/>
            <person name="Drula E."/>
            <person name="Henrissat B."/>
            <person name="Kohler A."/>
            <person name="Grigoriev I.V."/>
            <person name="Martin F.M."/>
            <person name="Hacquard S."/>
        </authorList>
    </citation>
    <scope>NUCLEOTIDE SEQUENCE</scope>
    <source>
        <strain evidence="4">MPI-SDFR-AT-0117</strain>
    </source>
</reference>
<dbReference type="Proteomes" id="UP000770015">
    <property type="component" value="Unassembled WGS sequence"/>
</dbReference>